<dbReference type="AlphaFoldDB" id="A0A1F5MHY2"/>
<name>A0A1F5MHY2_9BACT</name>
<organism evidence="1 2">
    <name type="scientific">Candidatus Daviesbacteria bacterium RIFCSPLOWO2_02_FULL_36_7</name>
    <dbReference type="NCBI Taxonomy" id="1797792"/>
    <lineage>
        <taxon>Bacteria</taxon>
        <taxon>Candidatus Daviesiibacteriota</taxon>
    </lineage>
</organism>
<evidence type="ECO:0000313" key="2">
    <source>
        <dbReference type="Proteomes" id="UP000178859"/>
    </source>
</evidence>
<reference evidence="1 2" key="1">
    <citation type="journal article" date="2016" name="Nat. Commun.">
        <title>Thousands of microbial genomes shed light on interconnected biogeochemical processes in an aquifer system.</title>
        <authorList>
            <person name="Anantharaman K."/>
            <person name="Brown C.T."/>
            <person name="Hug L.A."/>
            <person name="Sharon I."/>
            <person name="Castelle C.J."/>
            <person name="Probst A.J."/>
            <person name="Thomas B.C."/>
            <person name="Singh A."/>
            <person name="Wilkins M.J."/>
            <person name="Karaoz U."/>
            <person name="Brodie E.L."/>
            <person name="Williams K.H."/>
            <person name="Hubbard S.S."/>
            <person name="Banfield J.F."/>
        </authorList>
    </citation>
    <scope>NUCLEOTIDE SEQUENCE [LARGE SCALE GENOMIC DNA]</scope>
</reference>
<accession>A0A1F5MHY2</accession>
<dbReference type="Proteomes" id="UP000178859">
    <property type="component" value="Unassembled WGS sequence"/>
</dbReference>
<gene>
    <name evidence="1" type="ORF">A3I48_04320</name>
</gene>
<evidence type="ECO:0000313" key="1">
    <source>
        <dbReference type="EMBL" id="OGE64968.1"/>
    </source>
</evidence>
<protein>
    <submittedName>
        <fullName evidence="1">Uncharacterized protein</fullName>
    </submittedName>
</protein>
<comment type="caution">
    <text evidence="1">The sequence shown here is derived from an EMBL/GenBank/DDBJ whole genome shotgun (WGS) entry which is preliminary data.</text>
</comment>
<sequence>MEGGDFMGKENGISIPESVVGLNNSRFPERVVEHDNRPTALEIATTMVEGEPVIDRVTLASVGSMDGGE</sequence>
<proteinExistence type="predicted"/>
<dbReference type="EMBL" id="MFDT01000013">
    <property type="protein sequence ID" value="OGE64968.1"/>
    <property type="molecule type" value="Genomic_DNA"/>
</dbReference>